<proteinExistence type="predicted"/>
<reference evidence="2" key="1">
    <citation type="submission" date="2016-11" db="EMBL/GenBank/DDBJ databases">
        <authorList>
            <person name="Varghese N."/>
            <person name="Submissions S."/>
        </authorList>
    </citation>
    <scope>NUCLEOTIDE SEQUENCE [LARGE SCALE GENOMIC DNA]</scope>
    <source>
        <strain evidence="2">DSM 24579</strain>
    </source>
</reference>
<sequence length="505" mass="58132">MENKITKSLILIIVAFIFLRCSTDDNGENLSSQPEEHIGVFLDSPVEGLFYESESFSGYTDAKGQFSYAEGEQIVFFVGDIKIGSAVGQEEITPISIASTSDATLESKEVKNIAAFLQTLDIDGDPENGIKIEQTVVDALEMDTVNFSGSITQVIGEIVNDVNQRTGIDLNPVYPEEAATHLAASLNTSYEPDDLLFTDFLPTIESWNIYAKPYLPNTASIWIHKTDENGNPSQSIQYEKHPYRIVRTYTYSNYNEFNLPKNIETQYYNYGEPGNKAMNQVTYNLEGQLSSWSNANSSNWKYDLEKNEDGSIKAISSYFNSNLAHKNVFIYNESGNLIKEIRYKNESESSVIYEHSYTYTEFGEMETLSMLFNNEQALEYLWEYSYDENNVLIERHRETVDLLGRDRTDTYFYNEEERLERLLIKVGDYVSDYVEFYPNGDPKKAETTYQGFLYEIVIWDENGYSEWKIIEEDTGNYRIEYKDQDENILKTEYYDSQGNLISIKE</sequence>
<organism evidence="1 2">
    <name type="scientific">Salegentibacter echinorum</name>
    <dbReference type="NCBI Taxonomy" id="1073325"/>
    <lineage>
        <taxon>Bacteria</taxon>
        <taxon>Pseudomonadati</taxon>
        <taxon>Bacteroidota</taxon>
        <taxon>Flavobacteriia</taxon>
        <taxon>Flavobacteriales</taxon>
        <taxon>Flavobacteriaceae</taxon>
        <taxon>Salegentibacter</taxon>
    </lineage>
</organism>
<keyword evidence="2" id="KW-1185">Reference proteome</keyword>
<dbReference type="EMBL" id="FQVT01000022">
    <property type="protein sequence ID" value="SHG68787.1"/>
    <property type="molecule type" value="Genomic_DNA"/>
</dbReference>
<gene>
    <name evidence="1" type="ORF">SAMN05444483_12221</name>
</gene>
<dbReference type="AlphaFoldDB" id="A0A1M5LUQ5"/>
<dbReference type="Proteomes" id="UP000183945">
    <property type="component" value="Unassembled WGS sequence"/>
</dbReference>
<evidence type="ECO:0000313" key="2">
    <source>
        <dbReference type="Proteomes" id="UP000183945"/>
    </source>
</evidence>
<dbReference type="STRING" id="1073325.SAMN05444483_12221"/>
<name>A0A1M5LUQ5_SALEC</name>
<accession>A0A1M5LUQ5</accession>
<protein>
    <submittedName>
        <fullName evidence="1">Uncharacterized protein</fullName>
    </submittedName>
</protein>
<evidence type="ECO:0000313" key="1">
    <source>
        <dbReference type="EMBL" id="SHG68787.1"/>
    </source>
</evidence>
<dbReference type="RefSeq" id="WP_072881770.1">
    <property type="nucleotide sequence ID" value="NZ_FQVT01000022.1"/>
</dbReference>
<dbReference type="OrthoDB" id="1428549at2"/>